<gene>
    <name evidence="2" type="ORF">JJB07_07415</name>
</gene>
<reference evidence="2 3" key="1">
    <citation type="submission" date="2021-01" db="EMBL/GenBank/DDBJ databases">
        <title>Tumebacillus sp. strain ITR2 16S ribosomal RNA gene Genome sequencing and assembly.</title>
        <authorList>
            <person name="Kang M."/>
        </authorList>
    </citation>
    <scope>NUCLEOTIDE SEQUENCE [LARGE SCALE GENOMIC DNA]</scope>
    <source>
        <strain evidence="2 3">ITR2</strain>
    </source>
</reference>
<dbReference type="SUPFAM" id="SSF56300">
    <property type="entry name" value="Metallo-dependent phosphatases"/>
    <property type="match status" value="1"/>
</dbReference>
<protein>
    <submittedName>
        <fullName evidence="2">Metallophosphoesterase</fullName>
    </submittedName>
</protein>
<dbReference type="Proteomes" id="UP000602284">
    <property type="component" value="Unassembled WGS sequence"/>
</dbReference>
<name>A0ABS1JA14_9BACL</name>
<proteinExistence type="predicted"/>
<comment type="caution">
    <text evidence="2">The sequence shown here is derived from an EMBL/GenBank/DDBJ whole genome shotgun (WGS) entry which is preliminary data.</text>
</comment>
<feature type="domain" description="Calcineurin-like phosphoesterase" evidence="1">
    <location>
        <begin position="41"/>
        <end position="245"/>
    </location>
</feature>
<dbReference type="Gene3D" id="3.60.21.10">
    <property type="match status" value="1"/>
</dbReference>
<dbReference type="PANTHER" id="PTHR43143">
    <property type="entry name" value="METALLOPHOSPHOESTERASE, CALCINEURIN SUPERFAMILY"/>
    <property type="match status" value="1"/>
</dbReference>
<dbReference type="RefSeq" id="WP_201633032.1">
    <property type="nucleotide sequence ID" value="NZ_JAEQNB010000002.1"/>
</dbReference>
<dbReference type="EMBL" id="JAEQNB010000002">
    <property type="protein sequence ID" value="MBL0386473.1"/>
    <property type="molecule type" value="Genomic_DNA"/>
</dbReference>
<keyword evidence="3" id="KW-1185">Reference proteome</keyword>
<sequence length="330" mass="37384">MRNRLLPITFAVVVALLFVFVLRPAHSAAPEESPAVEKPLLKFGVLSDVHVVSWWEPPHVDGALKFANALRDLRQFQPDFDVVDGDLTTNGSALSLSLARQIADDHAGSPVYPTMGNHDYYASWNNPKWNDALAKEQFKRTFGLQNIYYDKWVKGVHLIFLSPEQYMEKQKQIGEAAWLSDRQLAWFEKTLRSAPDAPTFVFLHQPLDGTVGKSDPGVSAVQTARLMKIAATHKHLVWFSGHSHIDAVEPSESVVKNGVHFLGLGSVYEPIEVTREPVQGSEKRGEQLYMHPHGERSESRFVEVYRDRIVIKTRLHHEENWDEHVVSIPL</sequence>
<dbReference type="InterPro" id="IPR051918">
    <property type="entry name" value="STPP_CPPED1"/>
</dbReference>
<organism evidence="2 3">
    <name type="scientific">Tumebacillus amylolyticus</name>
    <dbReference type="NCBI Taxonomy" id="2801339"/>
    <lineage>
        <taxon>Bacteria</taxon>
        <taxon>Bacillati</taxon>
        <taxon>Bacillota</taxon>
        <taxon>Bacilli</taxon>
        <taxon>Bacillales</taxon>
        <taxon>Alicyclobacillaceae</taxon>
        <taxon>Tumebacillus</taxon>
    </lineage>
</organism>
<dbReference type="PANTHER" id="PTHR43143:SF1">
    <property type="entry name" value="SERINE_THREONINE-PROTEIN PHOSPHATASE CPPED1"/>
    <property type="match status" value="1"/>
</dbReference>
<dbReference type="InterPro" id="IPR004843">
    <property type="entry name" value="Calcineurin-like_PHP"/>
</dbReference>
<evidence type="ECO:0000259" key="1">
    <source>
        <dbReference type="Pfam" id="PF00149"/>
    </source>
</evidence>
<evidence type="ECO:0000313" key="2">
    <source>
        <dbReference type="EMBL" id="MBL0386473.1"/>
    </source>
</evidence>
<dbReference type="InterPro" id="IPR029052">
    <property type="entry name" value="Metallo-depent_PP-like"/>
</dbReference>
<evidence type="ECO:0000313" key="3">
    <source>
        <dbReference type="Proteomes" id="UP000602284"/>
    </source>
</evidence>
<accession>A0ABS1JA14</accession>
<dbReference type="Pfam" id="PF00149">
    <property type="entry name" value="Metallophos"/>
    <property type="match status" value="1"/>
</dbReference>